<dbReference type="AlphaFoldDB" id="A0A7Y9EA48"/>
<keyword evidence="4" id="KW-0238">DNA-binding</keyword>
<dbReference type="PROSITE" id="PS00818">
    <property type="entry name" value="DPS_1"/>
    <property type="match status" value="1"/>
</dbReference>
<feature type="domain" description="Ferritin/DPS" evidence="3">
    <location>
        <begin position="24"/>
        <end position="163"/>
    </location>
</feature>
<dbReference type="GO" id="GO:0003677">
    <property type="term" value="F:DNA binding"/>
    <property type="evidence" value="ECO:0007669"/>
    <property type="project" value="UniProtKB-KW"/>
</dbReference>
<name>A0A7Y9EA48_9ACTN</name>
<dbReference type="GO" id="GO:0016722">
    <property type="term" value="F:oxidoreductase activity, acting on metal ions"/>
    <property type="evidence" value="ECO:0007669"/>
    <property type="project" value="InterPro"/>
</dbReference>
<dbReference type="Gene3D" id="1.20.1260.10">
    <property type="match status" value="1"/>
</dbReference>
<dbReference type="PIRSF" id="PIRSF005900">
    <property type="entry name" value="Dps"/>
    <property type="match status" value="1"/>
</dbReference>
<organism evidence="4 5">
    <name type="scientific">Nocardioides panaciterrulae</name>
    <dbReference type="NCBI Taxonomy" id="661492"/>
    <lineage>
        <taxon>Bacteria</taxon>
        <taxon>Bacillati</taxon>
        <taxon>Actinomycetota</taxon>
        <taxon>Actinomycetes</taxon>
        <taxon>Propionibacteriales</taxon>
        <taxon>Nocardioidaceae</taxon>
        <taxon>Nocardioides</taxon>
    </lineage>
</organism>
<evidence type="ECO:0000256" key="1">
    <source>
        <dbReference type="ARBA" id="ARBA00009497"/>
    </source>
</evidence>
<dbReference type="InterPro" id="IPR012347">
    <property type="entry name" value="Ferritin-like"/>
</dbReference>
<dbReference type="PRINTS" id="PR01346">
    <property type="entry name" value="HELNAPAPROT"/>
</dbReference>
<dbReference type="InterPro" id="IPR023188">
    <property type="entry name" value="DPS_DNA-bd_CS"/>
</dbReference>
<dbReference type="RefSeq" id="WP_179665372.1">
    <property type="nucleotide sequence ID" value="NZ_JACCBG010000001.1"/>
</dbReference>
<comment type="similarity">
    <text evidence="1 2">Belongs to the Dps family.</text>
</comment>
<accession>A0A7Y9EA48</accession>
<comment type="caution">
    <text evidence="4">The sequence shown here is derived from an EMBL/GenBank/DDBJ whole genome shotgun (WGS) entry which is preliminary data.</text>
</comment>
<reference evidence="4 5" key="1">
    <citation type="submission" date="2020-07" db="EMBL/GenBank/DDBJ databases">
        <title>Sequencing the genomes of 1000 actinobacteria strains.</title>
        <authorList>
            <person name="Klenk H.-P."/>
        </authorList>
    </citation>
    <scope>NUCLEOTIDE SEQUENCE [LARGE SCALE GENOMIC DNA]</scope>
    <source>
        <strain evidence="4 5">DSM 21350</strain>
    </source>
</reference>
<dbReference type="GO" id="GO:0008199">
    <property type="term" value="F:ferric iron binding"/>
    <property type="evidence" value="ECO:0007669"/>
    <property type="project" value="InterPro"/>
</dbReference>
<evidence type="ECO:0000313" key="5">
    <source>
        <dbReference type="Proteomes" id="UP000535511"/>
    </source>
</evidence>
<dbReference type="SUPFAM" id="SSF47240">
    <property type="entry name" value="Ferritin-like"/>
    <property type="match status" value="1"/>
</dbReference>
<dbReference type="EMBL" id="JACCBG010000001">
    <property type="protein sequence ID" value="NYD43908.1"/>
    <property type="molecule type" value="Genomic_DNA"/>
</dbReference>
<dbReference type="PANTHER" id="PTHR42932">
    <property type="entry name" value="GENERAL STRESS PROTEIN 20U"/>
    <property type="match status" value="1"/>
</dbReference>
<dbReference type="CDD" id="cd01043">
    <property type="entry name" value="DPS"/>
    <property type="match status" value="1"/>
</dbReference>
<sequence>MSANSKLHFTTPGLTEADASRVVELLQDRLNACNDLHLTLKHVHWNVVGPHFIAVHEMIDPQVEAVRGFADDLAERIATLGGSPQGTPGALVAARSWDEYSIGRASTQEHLGALDLVYRGVITSYREGIKELDELDLVTQDMFIAQTEQLELFHWFVRAHLEDKGGRLATEGADSERQAADQAG</sequence>
<evidence type="ECO:0000313" key="4">
    <source>
        <dbReference type="EMBL" id="NYD43908.1"/>
    </source>
</evidence>
<dbReference type="Pfam" id="PF00210">
    <property type="entry name" value="Ferritin"/>
    <property type="match status" value="1"/>
</dbReference>
<dbReference type="InterPro" id="IPR002177">
    <property type="entry name" value="DPS_DNA-bd"/>
</dbReference>
<dbReference type="InterPro" id="IPR009078">
    <property type="entry name" value="Ferritin-like_SF"/>
</dbReference>
<proteinExistence type="inferred from homology"/>
<keyword evidence="5" id="KW-1185">Reference proteome</keyword>
<gene>
    <name evidence="4" type="ORF">BJZ21_003991</name>
</gene>
<protein>
    <submittedName>
        <fullName evidence="4">Starvation-inducible DNA-binding protein</fullName>
    </submittedName>
</protein>
<dbReference type="Proteomes" id="UP000535511">
    <property type="component" value="Unassembled WGS sequence"/>
</dbReference>
<dbReference type="PANTHER" id="PTHR42932:SF3">
    <property type="entry name" value="DNA PROTECTION DURING STARVATION PROTEIN"/>
    <property type="match status" value="1"/>
</dbReference>
<dbReference type="InterPro" id="IPR008331">
    <property type="entry name" value="Ferritin_DPS_dom"/>
</dbReference>
<evidence type="ECO:0000259" key="3">
    <source>
        <dbReference type="Pfam" id="PF00210"/>
    </source>
</evidence>
<evidence type="ECO:0000256" key="2">
    <source>
        <dbReference type="RuleBase" id="RU003875"/>
    </source>
</evidence>